<dbReference type="PROSITE" id="PS51257">
    <property type="entry name" value="PROKAR_LIPOPROTEIN"/>
    <property type="match status" value="1"/>
</dbReference>
<proteinExistence type="predicted"/>
<keyword evidence="2" id="KW-0732">Signal</keyword>
<evidence type="ECO:0000256" key="2">
    <source>
        <dbReference type="SAM" id="SignalP"/>
    </source>
</evidence>
<accession>A0A1B2E450</accession>
<dbReference type="KEGG" id="pib:BBD41_20610"/>
<dbReference type="EMBL" id="CP016809">
    <property type="protein sequence ID" value="ANY74768.1"/>
    <property type="molecule type" value="Genomic_DNA"/>
</dbReference>
<feature type="compositionally biased region" description="Polar residues" evidence="1">
    <location>
        <begin position="76"/>
        <end position="86"/>
    </location>
</feature>
<dbReference type="AlphaFoldDB" id="A0A1B2E450"/>
<feature type="chain" id="PRO_5038457220" evidence="2">
    <location>
        <begin position="28"/>
        <end position="315"/>
    </location>
</feature>
<reference evidence="3" key="1">
    <citation type="submission" date="2016-08" db="EMBL/GenBank/DDBJ databases">
        <title>Complete Genome Seqeunce of Paenibacillus sp. nov. IHBB 9852 from high altitute lake of Indian trans-Himalayas.</title>
        <authorList>
            <person name="Kiran S."/>
            <person name="Swarnkar M.K."/>
            <person name="Rana A."/>
            <person name="Tewari R."/>
            <person name="Gulati A."/>
        </authorList>
    </citation>
    <scope>NUCLEOTIDE SEQUENCE [LARGE SCALE GENOMIC DNA]</scope>
    <source>
        <strain evidence="3">IHBB 9852</strain>
    </source>
</reference>
<protein>
    <submittedName>
        <fullName evidence="3">Uncharacterized protein</fullName>
    </submittedName>
</protein>
<dbReference type="RefSeq" id="WP_099478602.1">
    <property type="nucleotide sequence ID" value="NZ_CP016809.1"/>
</dbReference>
<evidence type="ECO:0000256" key="1">
    <source>
        <dbReference type="SAM" id="MobiDB-lite"/>
    </source>
</evidence>
<feature type="signal peptide" evidence="2">
    <location>
        <begin position="1"/>
        <end position="27"/>
    </location>
</feature>
<feature type="region of interest" description="Disordered" evidence="1">
    <location>
        <begin position="28"/>
        <end position="91"/>
    </location>
</feature>
<sequence>MGKRAARNKLVAITTAAVLLLAVTACSGEQPKAEPPVDPNPVEDGVQEPVQPAEPEPEEDAAKEPVKPGDPVEGQSPETKQGTGTYVGQIDNHSVEIETEDGPTAFRLGDDMQDAIAGLQGNEEVAFEYFEQPVEGDEGLKQRILTKITVRQSGSGQGSDTSQLPATKEMELELEGMKETKTAKLASGNGYSLYIFDIFSFDAKTGMLTMNVDKDYYVEITKLPSDYNGDMLKLEAEKELAEVGKVREAKENERNQALKDASVYMIGEGEQLTREYIAAEIDGQGFIFRVNIPHREPTEGFVPHAFASLATIVNQ</sequence>
<gene>
    <name evidence="3" type="ORF">BBD41_20610</name>
</gene>
<evidence type="ECO:0000313" key="3">
    <source>
        <dbReference type="EMBL" id="ANY74768.1"/>
    </source>
</evidence>
<organism evidence="3">
    <name type="scientific">Paenibacillus ihbetae</name>
    <dbReference type="NCBI Taxonomy" id="1870820"/>
    <lineage>
        <taxon>Bacteria</taxon>
        <taxon>Bacillati</taxon>
        <taxon>Bacillota</taxon>
        <taxon>Bacilli</taxon>
        <taxon>Bacillales</taxon>
        <taxon>Paenibacillaceae</taxon>
        <taxon>Paenibacillus</taxon>
    </lineage>
</organism>
<dbReference type="GeneID" id="48310683"/>
<name>A0A1B2E450_9BACL</name>